<comment type="caution">
    <text evidence="8">The sequence shown here is derived from an EMBL/GenBank/DDBJ whole genome shotgun (WGS) entry which is preliminary data.</text>
</comment>
<gene>
    <name evidence="8" type="ORF">QNI16_28065</name>
</gene>
<dbReference type="InterPro" id="IPR010126">
    <property type="entry name" value="Esterase_phb"/>
</dbReference>
<dbReference type="EMBL" id="JASJOS010000014">
    <property type="protein sequence ID" value="MDJ1484386.1"/>
    <property type="molecule type" value="Genomic_DNA"/>
</dbReference>
<keyword evidence="2" id="KW-0964">Secreted</keyword>
<evidence type="ECO:0000256" key="7">
    <source>
        <dbReference type="ARBA" id="ARBA00023326"/>
    </source>
</evidence>
<dbReference type="InterPro" id="IPR043595">
    <property type="entry name" value="FaeB/C/D"/>
</dbReference>
<dbReference type="Gene3D" id="3.40.50.1820">
    <property type="entry name" value="alpha/beta hydrolase"/>
    <property type="match status" value="1"/>
</dbReference>
<proteinExistence type="predicted"/>
<reference evidence="8" key="1">
    <citation type="submission" date="2023-05" db="EMBL/GenBank/DDBJ databases">
        <authorList>
            <person name="Zhang X."/>
        </authorList>
    </citation>
    <scope>NUCLEOTIDE SEQUENCE</scope>
    <source>
        <strain evidence="8">YF14B1</strain>
    </source>
</reference>
<dbReference type="Pfam" id="PF10503">
    <property type="entry name" value="Esterase_PHB"/>
    <property type="match status" value="1"/>
</dbReference>
<evidence type="ECO:0000256" key="5">
    <source>
        <dbReference type="ARBA" id="ARBA00022801"/>
    </source>
</evidence>
<dbReference type="AlphaFoldDB" id="A0AAE3QSZ6"/>
<dbReference type="RefSeq" id="WP_313985607.1">
    <property type="nucleotide sequence ID" value="NZ_JASJOS010000014.1"/>
</dbReference>
<protein>
    <submittedName>
        <fullName evidence="8">PHB depolymerase family esterase</fullName>
    </submittedName>
</protein>
<evidence type="ECO:0000256" key="6">
    <source>
        <dbReference type="ARBA" id="ARBA00023277"/>
    </source>
</evidence>
<dbReference type="PANTHER" id="PTHR38050:SF2">
    <property type="entry name" value="FERULOYL ESTERASE C-RELATED"/>
    <property type="match status" value="1"/>
</dbReference>
<dbReference type="GO" id="GO:0045493">
    <property type="term" value="P:xylan catabolic process"/>
    <property type="evidence" value="ECO:0007669"/>
    <property type="project" value="UniProtKB-KW"/>
</dbReference>
<keyword evidence="6" id="KW-0119">Carbohydrate metabolism</keyword>
<name>A0AAE3QSZ6_9BACT</name>
<dbReference type="Proteomes" id="UP001241110">
    <property type="component" value="Unassembled WGS sequence"/>
</dbReference>
<evidence type="ECO:0000256" key="1">
    <source>
        <dbReference type="ARBA" id="ARBA00004613"/>
    </source>
</evidence>
<comment type="subcellular location">
    <subcellularLocation>
        <location evidence="1">Secreted</location>
    </subcellularLocation>
</comment>
<keyword evidence="3" id="KW-0858">Xylan degradation</keyword>
<dbReference type="PANTHER" id="PTHR38050">
    <property type="match status" value="1"/>
</dbReference>
<dbReference type="GO" id="GO:0005576">
    <property type="term" value="C:extracellular region"/>
    <property type="evidence" value="ECO:0007669"/>
    <property type="project" value="UniProtKB-SubCell"/>
</dbReference>
<accession>A0AAE3QSZ6</accession>
<evidence type="ECO:0000256" key="4">
    <source>
        <dbReference type="ARBA" id="ARBA00022729"/>
    </source>
</evidence>
<dbReference type="SUPFAM" id="SSF53474">
    <property type="entry name" value="alpha/beta-Hydrolases"/>
    <property type="match status" value="1"/>
</dbReference>
<keyword evidence="7" id="KW-0624">Polysaccharide degradation</keyword>
<evidence type="ECO:0000256" key="3">
    <source>
        <dbReference type="ARBA" id="ARBA00022651"/>
    </source>
</evidence>
<keyword evidence="4" id="KW-0732">Signal</keyword>
<dbReference type="InterPro" id="IPR029058">
    <property type="entry name" value="AB_hydrolase_fold"/>
</dbReference>
<sequence length="310" mass="34384">MRTSIYISLSIILFTIFSFTGCRRRDSIPIDNVFRFKEILTVDGLQRTYTVNLPPTYYTASDFSLVIAMHGGGGNADQFETTSKLTDKANSAGFIVVYPEGIQSDGVLKARTWNAGGCCDYARDHNIDDVNFIRQLINHLVSTYKINPRRVYATGHSNGGMLSYRLACEMPEKIAAIATSSCTMVVKQLCNPSRPVPVLHMHSVKDEHVPYKGGVGISNAYFPPVDSVLNVWSAINACSNPAQVLVNDNRYKYTKWSNCEDNVTIQYYLTQDGGHGWPGGLPGGPNSDTPSTVINANDLLWDFFQQYQLP</sequence>
<evidence type="ECO:0000313" key="8">
    <source>
        <dbReference type="EMBL" id="MDJ1484386.1"/>
    </source>
</evidence>
<dbReference type="GO" id="GO:0030600">
    <property type="term" value="F:feruloyl esterase activity"/>
    <property type="evidence" value="ECO:0007669"/>
    <property type="project" value="InterPro"/>
</dbReference>
<evidence type="ECO:0000313" key="9">
    <source>
        <dbReference type="Proteomes" id="UP001241110"/>
    </source>
</evidence>
<keyword evidence="5" id="KW-0378">Hydrolase</keyword>
<evidence type="ECO:0000256" key="2">
    <source>
        <dbReference type="ARBA" id="ARBA00022525"/>
    </source>
</evidence>
<organism evidence="8 9">
    <name type="scientific">Xanthocytophaga flava</name>
    <dbReference type="NCBI Taxonomy" id="3048013"/>
    <lineage>
        <taxon>Bacteria</taxon>
        <taxon>Pseudomonadati</taxon>
        <taxon>Bacteroidota</taxon>
        <taxon>Cytophagia</taxon>
        <taxon>Cytophagales</taxon>
        <taxon>Rhodocytophagaceae</taxon>
        <taxon>Xanthocytophaga</taxon>
    </lineage>
</organism>
<dbReference type="PROSITE" id="PS51257">
    <property type="entry name" value="PROKAR_LIPOPROTEIN"/>
    <property type="match status" value="1"/>
</dbReference>